<name>S9U8E8_9TRYP</name>
<feature type="compositionally biased region" description="Acidic residues" evidence="1">
    <location>
        <begin position="119"/>
        <end position="131"/>
    </location>
</feature>
<dbReference type="Proteomes" id="UP000015354">
    <property type="component" value="Unassembled WGS sequence"/>
</dbReference>
<dbReference type="GO" id="GO:0016740">
    <property type="term" value="F:transferase activity"/>
    <property type="evidence" value="ECO:0007669"/>
    <property type="project" value="UniProtKB-KW"/>
</dbReference>
<evidence type="ECO:0000256" key="1">
    <source>
        <dbReference type="SAM" id="MobiDB-lite"/>
    </source>
</evidence>
<feature type="compositionally biased region" description="Acidic residues" evidence="1">
    <location>
        <begin position="34"/>
        <end position="48"/>
    </location>
</feature>
<feature type="region of interest" description="Disordered" evidence="1">
    <location>
        <begin position="1"/>
        <end position="93"/>
    </location>
</feature>
<evidence type="ECO:0000313" key="3">
    <source>
        <dbReference type="Proteomes" id="UP000015354"/>
    </source>
</evidence>
<dbReference type="AlphaFoldDB" id="S9U8E8"/>
<protein>
    <submittedName>
        <fullName evidence="2">Ethanolaminephosphotransferase</fullName>
    </submittedName>
</protein>
<evidence type="ECO:0000313" key="2">
    <source>
        <dbReference type="EMBL" id="EPY27007.1"/>
    </source>
</evidence>
<organism evidence="2 3">
    <name type="scientific">Strigomonas culicis</name>
    <dbReference type="NCBI Taxonomy" id="28005"/>
    <lineage>
        <taxon>Eukaryota</taxon>
        <taxon>Discoba</taxon>
        <taxon>Euglenozoa</taxon>
        <taxon>Kinetoplastea</taxon>
        <taxon>Metakinetoplastina</taxon>
        <taxon>Trypanosomatida</taxon>
        <taxon>Trypanosomatidae</taxon>
        <taxon>Strigomonadinae</taxon>
        <taxon>Strigomonas</taxon>
    </lineage>
</organism>
<feature type="compositionally biased region" description="Basic and acidic residues" evidence="1">
    <location>
        <begin position="305"/>
        <end position="329"/>
    </location>
</feature>
<reference evidence="2 3" key="1">
    <citation type="journal article" date="2013" name="PLoS ONE">
        <title>Predicting the Proteins of Angomonas deanei, Strigomonas culicis and Their Respective Endosymbionts Reveals New Aspects of the Trypanosomatidae Family.</title>
        <authorList>
            <person name="Motta M.C."/>
            <person name="Martins A.C."/>
            <person name="de Souza S.S."/>
            <person name="Catta-Preta C.M."/>
            <person name="Silva R."/>
            <person name="Klein C.C."/>
            <person name="de Almeida L.G."/>
            <person name="de Lima Cunha O."/>
            <person name="Ciapina L.P."/>
            <person name="Brocchi M."/>
            <person name="Colabardini A.C."/>
            <person name="de Araujo Lima B."/>
            <person name="Machado C.R."/>
            <person name="de Almeida Soares C.M."/>
            <person name="Probst C.M."/>
            <person name="de Menezes C.B."/>
            <person name="Thompson C.E."/>
            <person name="Bartholomeu D.C."/>
            <person name="Gradia D.F."/>
            <person name="Pavoni D.P."/>
            <person name="Grisard E.C."/>
            <person name="Fantinatti-Garboggini F."/>
            <person name="Marchini F.K."/>
            <person name="Rodrigues-Luiz G.F."/>
            <person name="Wagner G."/>
            <person name="Goldman G.H."/>
            <person name="Fietto J.L."/>
            <person name="Elias M.C."/>
            <person name="Goldman M.H."/>
            <person name="Sagot M.F."/>
            <person name="Pereira M."/>
            <person name="Stoco P.H."/>
            <person name="de Mendonca-Neto R.P."/>
            <person name="Teixeira S.M."/>
            <person name="Maciel T.E."/>
            <person name="de Oliveira Mendes T.A."/>
            <person name="Urmenyi T.P."/>
            <person name="de Souza W."/>
            <person name="Schenkman S."/>
            <person name="de Vasconcelos A.T."/>
        </authorList>
    </citation>
    <scope>NUCLEOTIDE SEQUENCE [LARGE SCALE GENOMIC DNA]</scope>
</reference>
<proteinExistence type="predicted"/>
<keyword evidence="3" id="KW-1185">Reference proteome</keyword>
<accession>S9U8E8</accession>
<feature type="compositionally biased region" description="Basic and acidic residues" evidence="1">
    <location>
        <begin position="64"/>
        <end position="91"/>
    </location>
</feature>
<comment type="caution">
    <text evidence="2">The sequence shown here is derived from an EMBL/GenBank/DDBJ whole genome shotgun (WGS) entry which is preliminary data.</text>
</comment>
<sequence length="329" mass="36337">MQDRDDARRQRGAVGDPARGVHRRLRDGVGEVGQDGEEERDEEEEENDVAARRHGKGVVAVHSEGQRQRVRLSEEGLHPERGRLEARDAEHAAAQQDALHRAADVTEVQRAGRVLLPDGGEEPNGGEEDVREGEGGIQVGGQRHVRLHERRQERVAAVVVELAQRAAGAGAARLLPVERVKGLVEEEAEGGVEPRPRGVLRVLEEEEVQVDEEGRHADDETYERDAVRCDGHGEQTNNKVPVGLQEKAAKQRLVRPRVLVLLQVVQVLWGNVHVRGRAVVLATAVPLALAFLRHGPASACPVRQQRKDPIDDGNTKAQRHAEEQRERAE</sequence>
<gene>
    <name evidence="2" type="ORF">STCU_05968</name>
</gene>
<dbReference type="EMBL" id="ATMH01005968">
    <property type="protein sequence ID" value="EPY27007.1"/>
    <property type="molecule type" value="Genomic_DNA"/>
</dbReference>
<feature type="region of interest" description="Disordered" evidence="1">
    <location>
        <begin position="115"/>
        <end position="135"/>
    </location>
</feature>
<keyword evidence="2" id="KW-0808">Transferase</keyword>
<feature type="region of interest" description="Disordered" evidence="1">
    <location>
        <begin position="300"/>
        <end position="329"/>
    </location>
</feature>